<accession>A0A168PCZ3</accession>
<dbReference type="OMA" id="GPYQYTQ"/>
<dbReference type="Gene3D" id="3.20.20.370">
    <property type="entry name" value="Glycoside hydrolase/deacetylase"/>
    <property type="match status" value="1"/>
</dbReference>
<dbReference type="PANTHER" id="PTHR46471:SF2">
    <property type="entry name" value="CHITIN DEACETYLASE-RELATED"/>
    <property type="match status" value="1"/>
</dbReference>
<dbReference type="PANTHER" id="PTHR46471">
    <property type="entry name" value="CHITIN DEACETYLASE"/>
    <property type="match status" value="1"/>
</dbReference>
<reference evidence="8" key="1">
    <citation type="submission" date="2016-04" db="EMBL/GenBank/DDBJ databases">
        <authorList>
            <person name="Evans L.H."/>
            <person name="Alamgir A."/>
            <person name="Owens N."/>
            <person name="Weber N.D."/>
            <person name="Virtaneva K."/>
            <person name="Barbian K."/>
            <person name="Babar A."/>
            <person name="Rosenke K."/>
        </authorList>
    </citation>
    <scope>NUCLEOTIDE SEQUENCE [LARGE SCALE GENOMIC DNA]</scope>
    <source>
        <strain evidence="8">CBS 101.48</strain>
    </source>
</reference>
<dbReference type="GO" id="GO:0016810">
    <property type="term" value="F:hydrolase activity, acting on carbon-nitrogen (but not peptide) bonds"/>
    <property type="evidence" value="ECO:0007669"/>
    <property type="project" value="InterPro"/>
</dbReference>
<evidence type="ECO:0000256" key="6">
    <source>
        <dbReference type="SAM" id="SignalP"/>
    </source>
</evidence>
<evidence type="ECO:0000256" key="3">
    <source>
        <dbReference type="ARBA" id="ARBA00022729"/>
    </source>
</evidence>
<dbReference type="STRING" id="4829.A0A168PCZ3"/>
<keyword evidence="3 6" id="KW-0732">Signal</keyword>
<evidence type="ECO:0000313" key="9">
    <source>
        <dbReference type="Proteomes" id="UP000078561"/>
    </source>
</evidence>
<organism evidence="8">
    <name type="scientific">Absidia glauca</name>
    <name type="common">Pin mould</name>
    <dbReference type="NCBI Taxonomy" id="4829"/>
    <lineage>
        <taxon>Eukaryota</taxon>
        <taxon>Fungi</taxon>
        <taxon>Fungi incertae sedis</taxon>
        <taxon>Mucoromycota</taxon>
        <taxon>Mucoromycotina</taxon>
        <taxon>Mucoromycetes</taxon>
        <taxon>Mucorales</taxon>
        <taxon>Cunninghamellaceae</taxon>
        <taxon>Absidia</taxon>
    </lineage>
</organism>
<dbReference type="CDD" id="cd10951">
    <property type="entry name" value="CE4_ClCDA_like"/>
    <property type="match status" value="1"/>
</dbReference>
<dbReference type="EMBL" id="LT553674">
    <property type="protein sequence ID" value="SAM02166.1"/>
    <property type="molecule type" value="Genomic_DNA"/>
</dbReference>
<gene>
    <name evidence="8" type="primary">ABSGL_07929.1 scaffold 9181</name>
</gene>
<dbReference type="OrthoDB" id="2125469at2759"/>
<evidence type="ECO:0000256" key="4">
    <source>
        <dbReference type="ARBA" id="ARBA00022801"/>
    </source>
</evidence>
<dbReference type="SUPFAM" id="SSF88713">
    <property type="entry name" value="Glycoside hydrolase/deacetylase"/>
    <property type="match status" value="1"/>
</dbReference>
<name>A0A168PCZ3_ABSGL</name>
<dbReference type="InParanoid" id="A0A168PCZ3"/>
<sequence>MVMLSRALVILSAMFMVQALPIVDQVEPVVSKAVAASAPKIRTGLLTKCKNAKHFALTFDDGPYQYTSALIDLLDKQGVKATFFINGNNYWSGSQINAPLQKAYKSGHQIASHTFTHPSIPSLTAAQLKKEMYNNEQAIYKAIKKYPAVMRPPFGDVTDANIKQLNGLGYSVVSWSLDVTDWDGNPTLAAEMKIVNDGLKDPANHNVILEHDVYKQTATQLAPAVIKAVKAKGLTFVTMAECKLMKFRGLGVDAYKSTGIKL</sequence>
<keyword evidence="2" id="KW-0479">Metal-binding</keyword>
<dbReference type="InterPro" id="IPR011330">
    <property type="entry name" value="Glyco_hydro/deAcase_b/a-brl"/>
</dbReference>
<keyword evidence="5" id="KW-0119">Carbohydrate metabolism</keyword>
<dbReference type="Pfam" id="PF01522">
    <property type="entry name" value="Polysacc_deac_1"/>
    <property type="match status" value="1"/>
</dbReference>
<feature type="domain" description="NodB homology" evidence="7">
    <location>
        <begin position="53"/>
        <end position="237"/>
    </location>
</feature>
<comment type="cofactor">
    <cofactor evidence="1">
        <name>Co(2+)</name>
        <dbReference type="ChEBI" id="CHEBI:48828"/>
    </cofactor>
</comment>
<protein>
    <recommendedName>
        <fullName evidence="7">NodB homology domain-containing protein</fullName>
    </recommendedName>
</protein>
<keyword evidence="4" id="KW-0378">Hydrolase</keyword>
<feature type="signal peptide" evidence="6">
    <location>
        <begin position="1"/>
        <end position="19"/>
    </location>
</feature>
<evidence type="ECO:0000259" key="7">
    <source>
        <dbReference type="PROSITE" id="PS51677"/>
    </source>
</evidence>
<feature type="chain" id="PRO_5007899610" description="NodB homology domain-containing protein" evidence="6">
    <location>
        <begin position="20"/>
        <end position="262"/>
    </location>
</feature>
<dbReference type="AlphaFoldDB" id="A0A168PCZ3"/>
<dbReference type="GO" id="GO:0046872">
    <property type="term" value="F:metal ion binding"/>
    <property type="evidence" value="ECO:0007669"/>
    <property type="project" value="UniProtKB-KW"/>
</dbReference>
<dbReference type="GO" id="GO:0005975">
    <property type="term" value="P:carbohydrate metabolic process"/>
    <property type="evidence" value="ECO:0007669"/>
    <property type="project" value="InterPro"/>
</dbReference>
<evidence type="ECO:0000256" key="1">
    <source>
        <dbReference type="ARBA" id="ARBA00001941"/>
    </source>
</evidence>
<evidence type="ECO:0000313" key="8">
    <source>
        <dbReference type="EMBL" id="SAM02166.1"/>
    </source>
</evidence>
<dbReference type="Proteomes" id="UP000078561">
    <property type="component" value="Unassembled WGS sequence"/>
</dbReference>
<dbReference type="PROSITE" id="PS51677">
    <property type="entry name" value="NODB"/>
    <property type="match status" value="1"/>
</dbReference>
<evidence type="ECO:0000256" key="5">
    <source>
        <dbReference type="ARBA" id="ARBA00023277"/>
    </source>
</evidence>
<proteinExistence type="predicted"/>
<evidence type="ECO:0000256" key="2">
    <source>
        <dbReference type="ARBA" id="ARBA00022723"/>
    </source>
</evidence>
<dbReference type="InterPro" id="IPR002509">
    <property type="entry name" value="NODB_dom"/>
</dbReference>
<keyword evidence="9" id="KW-1185">Reference proteome</keyword>